<accession>A0A0C9U6P2</accession>
<name>A0A0C9U6P2_SPHS4</name>
<dbReference type="Proteomes" id="UP000054279">
    <property type="component" value="Unassembled WGS sequence"/>
</dbReference>
<evidence type="ECO:0000256" key="1">
    <source>
        <dbReference type="SAM" id="MobiDB-lite"/>
    </source>
</evidence>
<organism evidence="2 3">
    <name type="scientific">Sphaerobolus stellatus (strain SS14)</name>
    <dbReference type="NCBI Taxonomy" id="990650"/>
    <lineage>
        <taxon>Eukaryota</taxon>
        <taxon>Fungi</taxon>
        <taxon>Dikarya</taxon>
        <taxon>Basidiomycota</taxon>
        <taxon>Agaricomycotina</taxon>
        <taxon>Agaricomycetes</taxon>
        <taxon>Phallomycetidae</taxon>
        <taxon>Geastrales</taxon>
        <taxon>Sphaerobolaceae</taxon>
        <taxon>Sphaerobolus</taxon>
    </lineage>
</organism>
<evidence type="ECO:0000313" key="3">
    <source>
        <dbReference type="Proteomes" id="UP000054279"/>
    </source>
</evidence>
<sequence length="369" mass="41470">MEYHGNCHPQAKADGVTTDVLVPFWADLPYTDIFSCMTPDILHQLHKGVFKDHLVKWCSTLAGAEELDKRLQTMTTHAGLRQFKKGISVLKQWTGAEAKHLKKVFLGVLAGVVDAKAFRATRAIIDFIYYSQFSSHTTKTLQYMEDALIEFHHYKEVFIHYGVREDFNFPKLHSMNHYIPSIITHGTMDGYNTELPERLHINLAKEGYRAKSDEEDEEDGELAGMMESEPNNHSQGSGSEDENEDDTLACPPGSTSWQGQTIHTVAKHVPLHSIPVQVLTEDYGAIDFIPCLQVFVSQNLPYCQLQPREADGFGDPPEHDTIRATPARPPPRVGRRPIPACFDTALVDSNDHGEITGFEGKLIFSQMYG</sequence>
<feature type="region of interest" description="Disordered" evidence="1">
    <location>
        <begin position="311"/>
        <end position="335"/>
    </location>
</feature>
<feature type="compositionally biased region" description="Basic and acidic residues" evidence="1">
    <location>
        <begin position="311"/>
        <end position="322"/>
    </location>
</feature>
<dbReference type="OrthoDB" id="3232941at2759"/>
<feature type="region of interest" description="Disordered" evidence="1">
    <location>
        <begin position="206"/>
        <end position="256"/>
    </location>
</feature>
<keyword evidence="3" id="KW-1185">Reference proteome</keyword>
<dbReference type="EMBL" id="KN837272">
    <property type="protein sequence ID" value="KIJ29909.1"/>
    <property type="molecule type" value="Genomic_DNA"/>
</dbReference>
<dbReference type="HOGENOM" id="CLU_006344_0_1_1"/>
<proteinExistence type="predicted"/>
<reference evidence="2 3" key="1">
    <citation type="submission" date="2014-06" db="EMBL/GenBank/DDBJ databases">
        <title>Evolutionary Origins and Diversification of the Mycorrhizal Mutualists.</title>
        <authorList>
            <consortium name="DOE Joint Genome Institute"/>
            <consortium name="Mycorrhizal Genomics Consortium"/>
            <person name="Kohler A."/>
            <person name="Kuo A."/>
            <person name="Nagy L.G."/>
            <person name="Floudas D."/>
            <person name="Copeland A."/>
            <person name="Barry K.W."/>
            <person name="Cichocki N."/>
            <person name="Veneault-Fourrey C."/>
            <person name="LaButti K."/>
            <person name="Lindquist E.A."/>
            <person name="Lipzen A."/>
            <person name="Lundell T."/>
            <person name="Morin E."/>
            <person name="Murat C."/>
            <person name="Riley R."/>
            <person name="Ohm R."/>
            <person name="Sun H."/>
            <person name="Tunlid A."/>
            <person name="Henrissat B."/>
            <person name="Grigoriev I.V."/>
            <person name="Hibbett D.S."/>
            <person name="Martin F."/>
        </authorList>
    </citation>
    <scope>NUCLEOTIDE SEQUENCE [LARGE SCALE GENOMIC DNA]</scope>
    <source>
        <strain evidence="2 3">SS14</strain>
    </source>
</reference>
<dbReference type="AlphaFoldDB" id="A0A0C9U6P2"/>
<dbReference type="Pfam" id="PF18759">
    <property type="entry name" value="Plavaka"/>
    <property type="match status" value="1"/>
</dbReference>
<protein>
    <submittedName>
        <fullName evidence="2">Uncharacterized protein</fullName>
    </submittedName>
</protein>
<dbReference type="InterPro" id="IPR041078">
    <property type="entry name" value="Plavaka"/>
</dbReference>
<evidence type="ECO:0000313" key="2">
    <source>
        <dbReference type="EMBL" id="KIJ29909.1"/>
    </source>
</evidence>
<gene>
    <name evidence="2" type="ORF">M422DRAFT_268575</name>
</gene>
<feature type="compositionally biased region" description="Polar residues" evidence="1">
    <location>
        <begin position="229"/>
        <end position="238"/>
    </location>
</feature>